<dbReference type="Proteomes" id="UP000809789">
    <property type="component" value="Unassembled WGS sequence"/>
</dbReference>
<reference evidence="1" key="1">
    <citation type="submission" date="2021-07" db="EMBL/GenBank/DDBJ databases">
        <title>Elsinoe batatas strain:CRI-CJ2 Genome sequencing and assembly.</title>
        <authorList>
            <person name="Huang L."/>
        </authorList>
    </citation>
    <scope>NUCLEOTIDE SEQUENCE</scope>
    <source>
        <strain evidence="1">CRI-CJ2</strain>
    </source>
</reference>
<dbReference type="AlphaFoldDB" id="A0A8K0PHA1"/>
<proteinExistence type="predicted"/>
<gene>
    <name evidence="1" type="ORF">KVT40_007130</name>
</gene>
<sequence>MCCQNKAVRQQQRAARRVAKFNARAAYYGYQLQPSEHPNSQVVLAETPMALHHHTRRGCCGRERRGGPITALFNGVVAIVNAVQENREKKRSTIERDVLPSMRSQMGGLQDEKVRVVELEPSSEDLTRNEVEELEIRDEQLPKYEEVQKL</sequence>
<evidence type="ECO:0000313" key="2">
    <source>
        <dbReference type="Proteomes" id="UP000809789"/>
    </source>
</evidence>
<dbReference type="OrthoDB" id="10324781at2759"/>
<comment type="caution">
    <text evidence="1">The sequence shown here is derived from an EMBL/GenBank/DDBJ whole genome shotgun (WGS) entry which is preliminary data.</text>
</comment>
<evidence type="ECO:0000313" key="1">
    <source>
        <dbReference type="EMBL" id="KAG8625379.1"/>
    </source>
</evidence>
<name>A0A8K0PHA1_9PEZI</name>
<protein>
    <submittedName>
        <fullName evidence="1">Uncharacterized protein</fullName>
    </submittedName>
</protein>
<dbReference type="EMBL" id="JAESVG020000008">
    <property type="protein sequence ID" value="KAG8625379.1"/>
    <property type="molecule type" value="Genomic_DNA"/>
</dbReference>
<keyword evidence="2" id="KW-1185">Reference proteome</keyword>
<accession>A0A8K0PHA1</accession>
<organism evidence="1 2">
    <name type="scientific">Elsinoe batatas</name>
    <dbReference type="NCBI Taxonomy" id="2601811"/>
    <lineage>
        <taxon>Eukaryota</taxon>
        <taxon>Fungi</taxon>
        <taxon>Dikarya</taxon>
        <taxon>Ascomycota</taxon>
        <taxon>Pezizomycotina</taxon>
        <taxon>Dothideomycetes</taxon>
        <taxon>Dothideomycetidae</taxon>
        <taxon>Myriangiales</taxon>
        <taxon>Elsinoaceae</taxon>
        <taxon>Elsinoe</taxon>
    </lineage>
</organism>